<gene>
    <name evidence="3" type="ORF">BKA59DRAFT_399841</name>
</gene>
<dbReference type="AlphaFoldDB" id="A0A8K0RVP3"/>
<evidence type="ECO:0000313" key="3">
    <source>
        <dbReference type="EMBL" id="KAH7242742.1"/>
    </source>
</evidence>
<dbReference type="InterPro" id="IPR011333">
    <property type="entry name" value="SKP1/BTB/POZ_sf"/>
</dbReference>
<name>A0A8K0RVP3_9HYPO</name>
<evidence type="ECO:0000313" key="4">
    <source>
        <dbReference type="Proteomes" id="UP000813427"/>
    </source>
</evidence>
<dbReference type="PROSITE" id="PS50097">
    <property type="entry name" value="BTB"/>
    <property type="match status" value="1"/>
</dbReference>
<dbReference type="EMBL" id="JAGPXF010000005">
    <property type="protein sequence ID" value="KAH7242742.1"/>
    <property type="molecule type" value="Genomic_DNA"/>
</dbReference>
<accession>A0A8K0RVP3</accession>
<proteinExistence type="predicted"/>
<dbReference type="OrthoDB" id="5326346at2759"/>
<dbReference type="Proteomes" id="UP000813427">
    <property type="component" value="Unassembled WGS sequence"/>
</dbReference>
<dbReference type="InterPro" id="IPR000210">
    <property type="entry name" value="BTB/POZ_dom"/>
</dbReference>
<dbReference type="CDD" id="cd18186">
    <property type="entry name" value="BTB_POZ_ZBTB_KLHL-like"/>
    <property type="match status" value="1"/>
</dbReference>
<reference evidence="3" key="1">
    <citation type="journal article" date="2021" name="Nat. Commun.">
        <title>Genetic determinants of endophytism in the Arabidopsis root mycobiome.</title>
        <authorList>
            <person name="Mesny F."/>
            <person name="Miyauchi S."/>
            <person name="Thiergart T."/>
            <person name="Pickel B."/>
            <person name="Atanasova L."/>
            <person name="Karlsson M."/>
            <person name="Huettel B."/>
            <person name="Barry K.W."/>
            <person name="Haridas S."/>
            <person name="Chen C."/>
            <person name="Bauer D."/>
            <person name="Andreopoulos W."/>
            <person name="Pangilinan J."/>
            <person name="LaButti K."/>
            <person name="Riley R."/>
            <person name="Lipzen A."/>
            <person name="Clum A."/>
            <person name="Drula E."/>
            <person name="Henrissat B."/>
            <person name="Kohler A."/>
            <person name="Grigoriev I.V."/>
            <person name="Martin F.M."/>
            <person name="Hacquard S."/>
        </authorList>
    </citation>
    <scope>NUCLEOTIDE SEQUENCE</scope>
    <source>
        <strain evidence="3">MPI-SDFR-AT-0068</strain>
    </source>
</reference>
<protein>
    <recommendedName>
        <fullName evidence="2">BTB domain-containing protein</fullName>
    </recommendedName>
</protein>
<keyword evidence="4" id="KW-1185">Reference proteome</keyword>
<evidence type="ECO:0000256" key="1">
    <source>
        <dbReference type="SAM" id="MobiDB-lite"/>
    </source>
</evidence>
<comment type="caution">
    <text evidence="3">The sequence shown here is derived from an EMBL/GenBank/DDBJ whole genome shotgun (WGS) entry which is preliminary data.</text>
</comment>
<feature type="non-terminal residue" evidence="3">
    <location>
        <position position="421"/>
    </location>
</feature>
<dbReference type="Pfam" id="PF00651">
    <property type="entry name" value="BTB"/>
    <property type="match status" value="1"/>
</dbReference>
<feature type="domain" description="BTB" evidence="2">
    <location>
        <begin position="151"/>
        <end position="205"/>
    </location>
</feature>
<dbReference type="Gene3D" id="3.30.710.10">
    <property type="entry name" value="Potassium Channel Kv1.1, Chain A"/>
    <property type="match status" value="1"/>
</dbReference>
<feature type="compositionally biased region" description="Basic residues" evidence="1">
    <location>
        <begin position="44"/>
        <end position="54"/>
    </location>
</feature>
<evidence type="ECO:0000259" key="2">
    <source>
        <dbReference type="PROSITE" id="PS50097"/>
    </source>
</evidence>
<organism evidence="3 4">
    <name type="scientific">Fusarium tricinctum</name>
    <dbReference type="NCBI Taxonomy" id="61284"/>
    <lineage>
        <taxon>Eukaryota</taxon>
        <taxon>Fungi</taxon>
        <taxon>Dikarya</taxon>
        <taxon>Ascomycota</taxon>
        <taxon>Pezizomycotina</taxon>
        <taxon>Sordariomycetes</taxon>
        <taxon>Hypocreomycetidae</taxon>
        <taxon>Hypocreales</taxon>
        <taxon>Nectriaceae</taxon>
        <taxon>Fusarium</taxon>
        <taxon>Fusarium tricinctum species complex</taxon>
    </lineage>
</organism>
<feature type="region of interest" description="Disordered" evidence="1">
    <location>
        <begin position="39"/>
        <end position="71"/>
    </location>
</feature>
<dbReference type="SUPFAM" id="SSF54695">
    <property type="entry name" value="POZ domain"/>
    <property type="match status" value="1"/>
</dbReference>
<sequence length="421" mass="47773">FPQVLSLLLLNQALRKYHPAKSHRFTYLIRMEHQISTKEYLNKNQKKKKRKKLGLRSNPPPPSSPPALLESSVPIPISVTETIDVGSTGLDGTGDEHCDLLNEETMKPGCTGAETNADSSTLPVQDWHYGERPGITPDQREIRMLVSWKHLALASSYFEKMFAGPFTEAKTDHSGLRQVTASDWDPEAFNIILTIIHGYHRDVPRSLSLEMLAKLAMIVDYYDCHESIELHADIWLANLKSQIPTVYGRDCALCMVISWVFKQPDMFGKMTRLALRHSGTLIEADDLPIPDNLLKQIDKARQDFLSDVFLAIYDLLDLLQEEPDCSFECSCMLLGVLTKELKKHGILSPRIAQPFYGLSIEGSKSMIEDLREPQWYTDSGMYRRHCCTIQDKLSPALDKAEKGLRAFNLQDFQIVKDHISL</sequence>